<keyword evidence="2" id="KW-1133">Transmembrane helix</keyword>
<keyword evidence="4" id="KW-1185">Reference proteome</keyword>
<protein>
    <submittedName>
        <fullName evidence="3">Collagen alpha-1(I) chain</fullName>
    </submittedName>
</protein>
<feature type="region of interest" description="Disordered" evidence="1">
    <location>
        <begin position="177"/>
        <end position="253"/>
    </location>
</feature>
<organism evidence="3 4">
    <name type="scientific">Fragariocoptes setiger</name>
    <dbReference type="NCBI Taxonomy" id="1670756"/>
    <lineage>
        <taxon>Eukaryota</taxon>
        <taxon>Metazoa</taxon>
        <taxon>Ecdysozoa</taxon>
        <taxon>Arthropoda</taxon>
        <taxon>Chelicerata</taxon>
        <taxon>Arachnida</taxon>
        <taxon>Acari</taxon>
        <taxon>Acariformes</taxon>
        <taxon>Trombidiformes</taxon>
        <taxon>Prostigmata</taxon>
        <taxon>Eupodina</taxon>
        <taxon>Eriophyoidea</taxon>
        <taxon>Phytoptidae</taxon>
        <taxon>Fragariocoptes</taxon>
    </lineage>
</organism>
<dbReference type="GO" id="GO:0005581">
    <property type="term" value="C:collagen trimer"/>
    <property type="evidence" value="ECO:0007669"/>
    <property type="project" value="UniProtKB-KW"/>
</dbReference>
<proteinExistence type="predicted"/>
<accession>A0ABQ7S641</accession>
<keyword evidence="2" id="KW-0812">Transmembrane</keyword>
<feature type="compositionally biased region" description="Low complexity" evidence="1">
    <location>
        <begin position="201"/>
        <end position="210"/>
    </location>
</feature>
<evidence type="ECO:0000256" key="2">
    <source>
        <dbReference type="SAM" id="Phobius"/>
    </source>
</evidence>
<comment type="caution">
    <text evidence="3">The sequence shown here is derived from an EMBL/GenBank/DDBJ whole genome shotgun (WGS) entry which is preliminary data.</text>
</comment>
<evidence type="ECO:0000313" key="4">
    <source>
        <dbReference type="Proteomes" id="UP000825002"/>
    </source>
</evidence>
<gene>
    <name evidence="3" type="primary">COL1A1</name>
    <name evidence="3" type="ORF">GZH46_02610</name>
</gene>
<feature type="compositionally biased region" description="Pro residues" evidence="1">
    <location>
        <begin position="224"/>
        <end position="240"/>
    </location>
</feature>
<reference evidence="3 4" key="1">
    <citation type="submission" date="2020-10" db="EMBL/GenBank/DDBJ databases">
        <authorList>
            <person name="Klimov P.B."/>
            <person name="Dyachkov S.M."/>
            <person name="Chetverikov P.E."/>
        </authorList>
    </citation>
    <scope>NUCLEOTIDE SEQUENCE [LARGE SCALE GENOMIC DNA]</scope>
    <source>
        <strain evidence="3">BMOC 18-1129-001#AD2665</strain>
        <tissue evidence="3">Entire mites</tissue>
    </source>
</reference>
<feature type="transmembrane region" description="Helical" evidence="2">
    <location>
        <begin position="80"/>
        <end position="101"/>
    </location>
</feature>
<keyword evidence="2" id="KW-0472">Membrane</keyword>
<dbReference type="PANTHER" id="PTHR24637">
    <property type="entry name" value="COLLAGEN"/>
    <property type="match status" value="1"/>
</dbReference>
<feature type="compositionally biased region" description="Pro residues" evidence="1">
    <location>
        <begin position="183"/>
        <end position="200"/>
    </location>
</feature>
<evidence type="ECO:0000313" key="3">
    <source>
        <dbReference type="EMBL" id="KAG9508883.1"/>
    </source>
</evidence>
<dbReference type="InterPro" id="IPR008160">
    <property type="entry name" value="Collagen"/>
</dbReference>
<dbReference type="Proteomes" id="UP000825002">
    <property type="component" value="Unassembled WGS sequence"/>
</dbReference>
<dbReference type="Pfam" id="PF01391">
    <property type="entry name" value="Collagen"/>
    <property type="match status" value="1"/>
</dbReference>
<evidence type="ECO:0000256" key="1">
    <source>
        <dbReference type="SAM" id="MobiDB-lite"/>
    </source>
</evidence>
<dbReference type="EMBL" id="JAIFTH010000859">
    <property type="protein sequence ID" value="KAG9508883.1"/>
    <property type="molecule type" value="Genomic_DNA"/>
</dbReference>
<dbReference type="PANTHER" id="PTHR24637:SF368">
    <property type="entry name" value="CUTICLE COLLAGEN 36"/>
    <property type="match status" value="1"/>
</dbReference>
<keyword evidence="3" id="KW-0176">Collagen</keyword>
<feature type="non-terminal residue" evidence="3">
    <location>
        <position position="1"/>
    </location>
</feature>
<name>A0ABQ7S641_9ACAR</name>
<sequence length="253" mass="26540">NKNKRVGFGANCHPVGWSTVDRLFTYRSDSPDDEQRRTGKAEWFQTLSIMTFLDVSATESKKPEDSARSQSTNLLSRWKYGGLLCLLLITIVASILILIVLDEIIKIRVNQALEDKSKSLAPSRCMCIPPANYEENISDLSHSITLDESNGKSRKKRSVNTRLGGGNLGVAEVIAIKGEPGPRGSPGPPGPPGPHGPPGPSGVAGAPGPKGDVGPRGERGPMGPMGPPGLMGPPGEPGPKGPKGDIGLPGSNS</sequence>